<reference evidence="3" key="1">
    <citation type="submission" date="2016-11" db="EMBL/GenBank/DDBJ databases">
        <authorList>
            <person name="Varghese N."/>
            <person name="Submissions S."/>
        </authorList>
    </citation>
    <scope>NUCLEOTIDE SEQUENCE [LARGE SCALE GENOMIC DNA]</scope>
    <source>
        <strain evidence="3">DSM 18095</strain>
    </source>
</reference>
<keyword evidence="3" id="KW-1185">Reference proteome</keyword>
<sequence length="155" mass="18332">MDTSLMVELYIFLTAAYGGLIAGFIYDIYKTVRYFSKPSKIVTYIEDILFWTIIASVFFFILIKINWGEIRGYIILGFIIGAFIYLKIFSKFIYPICIKVGRIVREIIKRIVYLVFYPIKFFKSKSLPTVRKMKKISIELAKQREKYKKIISTKK</sequence>
<keyword evidence="1" id="KW-0812">Transmembrane</keyword>
<dbReference type="Proteomes" id="UP000184114">
    <property type="component" value="Unassembled WGS sequence"/>
</dbReference>
<evidence type="ECO:0000313" key="2">
    <source>
        <dbReference type="EMBL" id="SHE58337.1"/>
    </source>
</evidence>
<accession>A0A1M4UNV7</accession>
<dbReference type="InterPro" id="IPR019074">
    <property type="entry name" value="YabQ"/>
</dbReference>
<dbReference type="RefSeq" id="WP_072974239.1">
    <property type="nucleotide sequence ID" value="NZ_FQTY01000003.1"/>
</dbReference>
<dbReference type="GeneID" id="90996000"/>
<keyword evidence="1" id="KW-0472">Membrane</keyword>
<dbReference type="AlphaFoldDB" id="A0A1M4UNV7"/>
<protein>
    <submittedName>
        <fullName evidence="2">Spore cortex biosynthesis protein YabQ</fullName>
    </submittedName>
</protein>
<name>A0A1M4UNV7_9FIRM</name>
<dbReference type="STRING" id="1123404.SAMN02745784_01188"/>
<gene>
    <name evidence="2" type="ORF">SAMN02745784_01188</name>
</gene>
<dbReference type="EMBL" id="FQTY01000003">
    <property type="protein sequence ID" value="SHE58337.1"/>
    <property type="molecule type" value="Genomic_DNA"/>
</dbReference>
<proteinExistence type="predicted"/>
<evidence type="ECO:0000256" key="1">
    <source>
        <dbReference type="SAM" id="Phobius"/>
    </source>
</evidence>
<evidence type="ECO:0000313" key="3">
    <source>
        <dbReference type="Proteomes" id="UP000184114"/>
    </source>
</evidence>
<feature type="transmembrane region" description="Helical" evidence="1">
    <location>
        <begin position="48"/>
        <end position="67"/>
    </location>
</feature>
<organism evidence="2 3">
    <name type="scientific">Tissierella praeacuta DSM 18095</name>
    <dbReference type="NCBI Taxonomy" id="1123404"/>
    <lineage>
        <taxon>Bacteria</taxon>
        <taxon>Bacillati</taxon>
        <taxon>Bacillota</taxon>
        <taxon>Tissierellia</taxon>
        <taxon>Tissierellales</taxon>
        <taxon>Tissierellaceae</taxon>
        <taxon>Tissierella</taxon>
    </lineage>
</organism>
<feature type="transmembrane region" description="Helical" evidence="1">
    <location>
        <begin position="6"/>
        <end position="28"/>
    </location>
</feature>
<feature type="transmembrane region" description="Helical" evidence="1">
    <location>
        <begin position="73"/>
        <end position="94"/>
    </location>
</feature>
<keyword evidence="1" id="KW-1133">Transmembrane helix</keyword>
<dbReference type="Pfam" id="PF09578">
    <property type="entry name" value="Spore_YabQ"/>
    <property type="match status" value="1"/>
</dbReference>
<dbReference type="NCBIfam" id="TIGR02893">
    <property type="entry name" value="spore_yabQ"/>
    <property type="match status" value="1"/>
</dbReference>